<dbReference type="AlphaFoldDB" id="A0A914E190"/>
<name>A0A914E190_9BILA</name>
<proteinExistence type="predicted"/>
<evidence type="ECO:0000313" key="2">
    <source>
        <dbReference type="WBParaSite" id="ACRNAN_scaffold4791.g18500.t1"/>
    </source>
</evidence>
<keyword evidence="1" id="KW-1185">Reference proteome</keyword>
<dbReference type="WBParaSite" id="ACRNAN_scaffold4791.g18500.t1">
    <property type="protein sequence ID" value="ACRNAN_scaffold4791.g18500.t1"/>
    <property type="gene ID" value="ACRNAN_scaffold4791.g18500"/>
</dbReference>
<reference evidence="2" key="1">
    <citation type="submission" date="2022-11" db="UniProtKB">
        <authorList>
            <consortium name="WormBaseParasite"/>
        </authorList>
    </citation>
    <scope>IDENTIFICATION</scope>
</reference>
<organism evidence="1 2">
    <name type="scientific">Acrobeloides nanus</name>
    <dbReference type="NCBI Taxonomy" id="290746"/>
    <lineage>
        <taxon>Eukaryota</taxon>
        <taxon>Metazoa</taxon>
        <taxon>Ecdysozoa</taxon>
        <taxon>Nematoda</taxon>
        <taxon>Chromadorea</taxon>
        <taxon>Rhabditida</taxon>
        <taxon>Tylenchina</taxon>
        <taxon>Cephalobomorpha</taxon>
        <taxon>Cephaloboidea</taxon>
        <taxon>Cephalobidae</taxon>
        <taxon>Acrobeloides</taxon>
    </lineage>
</organism>
<protein>
    <submittedName>
        <fullName evidence="2">Uncharacterized protein</fullName>
    </submittedName>
</protein>
<accession>A0A914E190</accession>
<dbReference type="Proteomes" id="UP000887540">
    <property type="component" value="Unplaced"/>
</dbReference>
<sequence>MIKPSAPLPVSDPYQDIGLHLPPVYSLYPTTTTDPPRVIEGENIEESKNCVCDLLQSKEGKVTYHCRCKEPAAPGKLMADALKVLLLKKIELEDKKFQSYANAQGNQEKSTTAAPTTSIKPTTIAYTYQTVPFNYHENKVDKEYYYNEHFLANDKKENTELPRIKPCIMAFIQGIPHCACEEDYIQCGETECCHKDYLIPTKSKIEEKTDKAFELITDVLKRINHHLKQN</sequence>
<evidence type="ECO:0000313" key="1">
    <source>
        <dbReference type="Proteomes" id="UP000887540"/>
    </source>
</evidence>